<dbReference type="GO" id="GO:2000762">
    <property type="term" value="P:regulation of phenylpropanoid metabolic process"/>
    <property type="evidence" value="ECO:0007669"/>
    <property type="project" value="InterPro"/>
</dbReference>
<evidence type="ECO:0000313" key="1">
    <source>
        <dbReference type="RefSeq" id="XP_016462515.1"/>
    </source>
</evidence>
<name>A0A1S3ZDI9_TOBAC</name>
<dbReference type="OrthoDB" id="191037at2759"/>
<dbReference type="PANTHER" id="PTHR46407">
    <property type="entry name" value="OS02G0208700 PROTEIN"/>
    <property type="match status" value="1"/>
</dbReference>
<sequence>MVTLTITKPHGVITLSVYDPEKACSYDLPPIPEMVDGLPMFSQIIEVGSDLMVIGGFDPVSWRVLDSVFIYNFKSMSWRRGADMPGQQRLLFGCSSDSEKMVLVTGGHNDDKNVALRSVLLYDVEKDKWIVLPNMVMERYECKCILTEGNFHVIDGYTTCTRGHHFQQSAELFDFATSQWCIKDNFFPYIM</sequence>
<dbReference type="SUPFAM" id="SSF117281">
    <property type="entry name" value="Kelch motif"/>
    <property type="match status" value="1"/>
</dbReference>
<organism evidence="1">
    <name type="scientific">Nicotiana tabacum</name>
    <name type="common">Common tobacco</name>
    <dbReference type="NCBI Taxonomy" id="4097"/>
    <lineage>
        <taxon>Eukaryota</taxon>
        <taxon>Viridiplantae</taxon>
        <taxon>Streptophyta</taxon>
        <taxon>Embryophyta</taxon>
        <taxon>Tracheophyta</taxon>
        <taxon>Spermatophyta</taxon>
        <taxon>Magnoliopsida</taxon>
        <taxon>eudicotyledons</taxon>
        <taxon>Gunneridae</taxon>
        <taxon>Pentapetalae</taxon>
        <taxon>asterids</taxon>
        <taxon>lamiids</taxon>
        <taxon>Solanales</taxon>
        <taxon>Solanaceae</taxon>
        <taxon>Nicotianoideae</taxon>
        <taxon>Nicotianeae</taxon>
        <taxon>Nicotiana</taxon>
    </lineage>
</organism>
<reference evidence="1" key="1">
    <citation type="submission" date="2025-08" db="UniProtKB">
        <authorList>
            <consortium name="RefSeq"/>
        </authorList>
    </citation>
    <scope>IDENTIFICATION</scope>
</reference>
<dbReference type="OMA" id="ERYECKC"/>
<proteinExistence type="predicted"/>
<dbReference type="Gene3D" id="2.120.10.80">
    <property type="entry name" value="Kelch-type beta propeller"/>
    <property type="match status" value="1"/>
</dbReference>
<protein>
    <submittedName>
        <fullName evidence="1">F-box/kelch-repeat protein At1g80440-like</fullName>
    </submittedName>
</protein>
<dbReference type="PANTHER" id="PTHR46407:SF11">
    <property type="entry name" value="F-BOX DOMAIN-CONTAINING PROTEIN"/>
    <property type="match status" value="1"/>
</dbReference>
<dbReference type="SMART" id="SM00612">
    <property type="entry name" value="Kelch"/>
    <property type="match status" value="2"/>
</dbReference>
<dbReference type="RefSeq" id="XP_016462515.1">
    <property type="nucleotide sequence ID" value="XM_016607029.1"/>
</dbReference>
<dbReference type="AlphaFoldDB" id="A0A1S3ZDI9"/>
<dbReference type="PaxDb" id="4097-A0A1S3ZDI9"/>
<dbReference type="SMR" id="A0A1S3ZDI9"/>
<dbReference type="Pfam" id="PF01344">
    <property type="entry name" value="Kelch_1"/>
    <property type="match status" value="2"/>
</dbReference>
<accession>A0A1S3ZDI9</accession>
<dbReference type="InterPro" id="IPR015915">
    <property type="entry name" value="Kelch-typ_b-propeller"/>
</dbReference>
<dbReference type="KEGG" id="nta:107785675"/>
<dbReference type="InterPro" id="IPR044595">
    <property type="entry name" value="KMD1-4"/>
</dbReference>
<gene>
    <name evidence="1" type="primary">LOC107785675</name>
</gene>
<dbReference type="GO" id="GO:0080037">
    <property type="term" value="P:negative regulation of cytokinin-activated signaling pathway"/>
    <property type="evidence" value="ECO:0007669"/>
    <property type="project" value="InterPro"/>
</dbReference>
<dbReference type="InterPro" id="IPR006652">
    <property type="entry name" value="Kelch_1"/>
</dbReference>